<dbReference type="Pfam" id="PF03109">
    <property type="entry name" value="ABC1"/>
    <property type="match status" value="1"/>
</dbReference>
<proteinExistence type="predicted"/>
<name>F0UH45_AJEC8</name>
<evidence type="ECO:0000259" key="1">
    <source>
        <dbReference type="PROSITE" id="PS50011"/>
    </source>
</evidence>
<evidence type="ECO:0000313" key="3">
    <source>
        <dbReference type="Proteomes" id="UP000008142"/>
    </source>
</evidence>
<feature type="domain" description="Protein kinase" evidence="1">
    <location>
        <begin position="184"/>
        <end position="430"/>
    </location>
</feature>
<dbReference type="EMBL" id="DS990638">
    <property type="protein sequence ID" value="EGC45232.1"/>
    <property type="molecule type" value="Genomic_DNA"/>
</dbReference>
<dbReference type="AlphaFoldDB" id="F0UH45"/>
<dbReference type="OMA" id="PGNMEPR"/>
<dbReference type="HOGENOM" id="CLU_044881_0_0_1"/>
<protein>
    <recommendedName>
        <fullName evidence="1">Protein kinase domain-containing protein</fullName>
    </recommendedName>
</protein>
<dbReference type="InterPro" id="IPR000719">
    <property type="entry name" value="Prot_kinase_dom"/>
</dbReference>
<dbReference type="SUPFAM" id="SSF56112">
    <property type="entry name" value="Protein kinase-like (PK-like)"/>
    <property type="match status" value="1"/>
</dbReference>
<gene>
    <name evidence="2" type="ORF">HCEG_04447</name>
</gene>
<dbReference type="PROSITE" id="PS50011">
    <property type="entry name" value="PROTEIN_KINASE_DOM"/>
    <property type="match status" value="1"/>
</dbReference>
<sequence length="430" mass="50037">MALVELNNNRTSDFICRFALIERSKCRKYIGGEWVVTPTETVGLVHDQQDRQLQLVQMHPENQKVRKVQQRLFSLALIHPGYSAPYTSRERKALLKITVSIRAHKHLMDPPSTDLPKPPVPYVEGWVFSVQSHIPPPPTPVTKDCCRNFQAGRVERRQLLPVERCLRHPPLPGNMEPRTIDLKVLDLLQVGDACNAQVFTVQILEVRPDPQYFQSNRKLVAKIYDPLYFSDEEGFLNPFHCVDKHYTHEAHAYNVLSKSHGGRVPRFYGSYSLNIPVDRSEMRTVRLILMEYIPGISMQQANPEKFSRLARQEIMKSVINFESQLYEQDILLTDLHPRNVIMMEKSSFDPRQDLLFLDFAGALFGRRRDDPVTIESNLFLGRYISPLLRWNKTMAMQFNDWIDWDWQPWIEAEYAHTAATITPEMQDTYC</sequence>
<dbReference type="GO" id="GO:0005524">
    <property type="term" value="F:ATP binding"/>
    <property type="evidence" value="ECO:0007669"/>
    <property type="project" value="InterPro"/>
</dbReference>
<reference evidence="3" key="1">
    <citation type="submission" date="2008-07" db="EMBL/GenBank/DDBJ databases">
        <title>Annotation of Ajellomyces capsulatus strain H88.</title>
        <authorList>
            <person name="Champion M."/>
            <person name="Cuomo C."/>
            <person name="Ma L.-J."/>
            <person name="Henn M.R."/>
            <person name="Sil A."/>
            <person name="Goldman B."/>
            <person name="Young S.K."/>
            <person name="Kodira C.D."/>
            <person name="Zeng Q."/>
            <person name="Koehrsen M."/>
            <person name="Alvarado L."/>
            <person name="Berlin A."/>
            <person name="Borenstein D."/>
            <person name="Chen Z."/>
            <person name="Engels R."/>
            <person name="Freedman E."/>
            <person name="Gellesch M."/>
            <person name="Goldberg J."/>
            <person name="Griggs A."/>
            <person name="Gujja S."/>
            <person name="Heiman D."/>
            <person name="Hepburn T."/>
            <person name="Howarth C."/>
            <person name="Jen D."/>
            <person name="Larson L."/>
            <person name="Lewis B."/>
            <person name="Mehta T."/>
            <person name="Park D."/>
            <person name="Pearson M."/>
            <person name="Roberts A."/>
            <person name="Saif S."/>
            <person name="Shea T."/>
            <person name="Shenoy N."/>
            <person name="Sisk P."/>
            <person name="Stolte C."/>
            <person name="Sykes S."/>
            <person name="Walk T."/>
            <person name="White J."/>
            <person name="Yandava C."/>
            <person name="Klein B."/>
            <person name="McEwen J.G."/>
            <person name="Puccia R."/>
            <person name="Goldman G.H."/>
            <person name="Felipe M.S."/>
            <person name="Nino-Vega G."/>
            <person name="San-Blas G."/>
            <person name="Taylor J."/>
            <person name="Mendoza L."/>
            <person name="Galagan J."/>
            <person name="Nusbaum C."/>
            <person name="Birren B."/>
        </authorList>
    </citation>
    <scope>NUCLEOTIDE SEQUENCE [LARGE SCALE GENOMIC DNA]</scope>
    <source>
        <strain evidence="3">H88</strain>
    </source>
</reference>
<dbReference type="GO" id="GO:0004672">
    <property type="term" value="F:protein kinase activity"/>
    <property type="evidence" value="ECO:0007669"/>
    <property type="project" value="InterPro"/>
</dbReference>
<dbReference type="OrthoDB" id="4267316at2759"/>
<accession>F0UH45</accession>
<organism evidence="3">
    <name type="scientific">Ajellomyces capsulatus (strain H88)</name>
    <name type="common">Darling's disease fungus</name>
    <name type="synonym">Histoplasma capsulatum</name>
    <dbReference type="NCBI Taxonomy" id="544711"/>
    <lineage>
        <taxon>Eukaryota</taxon>
        <taxon>Fungi</taxon>
        <taxon>Dikarya</taxon>
        <taxon>Ascomycota</taxon>
        <taxon>Pezizomycotina</taxon>
        <taxon>Eurotiomycetes</taxon>
        <taxon>Eurotiomycetidae</taxon>
        <taxon>Onygenales</taxon>
        <taxon>Ajellomycetaceae</taxon>
        <taxon>Histoplasma</taxon>
    </lineage>
</organism>
<evidence type="ECO:0000313" key="2">
    <source>
        <dbReference type="EMBL" id="EGC45232.1"/>
    </source>
</evidence>
<dbReference type="VEuPathDB" id="FungiDB:I7I53_04048"/>
<dbReference type="InterPro" id="IPR011009">
    <property type="entry name" value="Kinase-like_dom_sf"/>
</dbReference>
<dbReference type="InterPro" id="IPR004147">
    <property type="entry name" value="ABC1_dom"/>
</dbReference>
<dbReference type="Proteomes" id="UP000008142">
    <property type="component" value="Unassembled WGS sequence"/>
</dbReference>